<proteinExistence type="predicted"/>
<dbReference type="GO" id="GO:0003700">
    <property type="term" value="F:DNA-binding transcription factor activity"/>
    <property type="evidence" value="ECO:0007669"/>
    <property type="project" value="InterPro"/>
</dbReference>
<evidence type="ECO:0000256" key="1">
    <source>
        <dbReference type="ARBA" id="ARBA00022491"/>
    </source>
</evidence>
<dbReference type="RefSeq" id="WP_184011382.1">
    <property type="nucleotide sequence ID" value="NZ_JACIJS010000006.1"/>
</dbReference>
<evidence type="ECO:0000256" key="5">
    <source>
        <dbReference type="SAM" id="Coils"/>
    </source>
</evidence>
<feature type="coiled-coil region" evidence="5">
    <location>
        <begin position="80"/>
        <end position="121"/>
    </location>
</feature>
<keyword evidence="3 7" id="KW-0238">DNA-binding</keyword>
<name>A0A840X5V0_9RHOB</name>
<comment type="caution">
    <text evidence="7">The sequence shown here is derived from an EMBL/GenBank/DDBJ whole genome shotgun (WGS) entry which is preliminary data.</text>
</comment>
<dbReference type="Proteomes" id="UP000553766">
    <property type="component" value="Unassembled WGS sequence"/>
</dbReference>
<feature type="domain" description="HTH merR-type" evidence="6">
    <location>
        <begin position="5"/>
        <end position="72"/>
    </location>
</feature>
<evidence type="ECO:0000256" key="3">
    <source>
        <dbReference type="ARBA" id="ARBA00023125"/>
    </source>
</evidence>
<dbReference type="InterPro" id="IPR009061">
    <property type="entry name" value="DNA-bd_dom_put_sf"/>
</dbReference>
<dbReference type="CDD" id="cd04776">
    <property type="entry name" value="HTH_GnyR"/>
    <property type="match status" value="1"/>
</dbReference>
<dbReference type="SMART" id="SM00422">
    <property type="entry name" value="HTH_MERR"/>
    <property type="match status" value="1"/>
</dbReference>
<reference evidence="7 8" key="1">
    <citation type="submission" date="2020-08" db="EMBL/GenBank/DDBJ databases">
        <title>Genomic Encyclopedia of Type Strains, Phase IV (KMG-IV): sequencing the most valuable type-strain genomes for metagenomic binning, comparative biology and taxonomic classification.</title>
        <authorList>
            <person name="Goeker M."/>
        </authorList>
    </citation>
    <scope>NUCLEOTIDE SEQUENCE [LARGE SCALE GENOMIC DNA]</scope>
    <source>
        <strain evidence="7 8">DSM 103377</strain>
    </source>
</reference>
<dbReference type="PANTHER" id="PTHR30204:SF69">
    <property type="entry name" value="MERR-FAMILY TRANSCRIPTIONAL REGULATOR"/>
    <property type="match status" value="1"/>
</dbReference>
<evidence type="ECO:0000313" key="8">
    <source>
        <dbReference type="Proteomes" id="UP000553766"/>
    </source>
</evidence>
<keyword evidence="4" id="KW-0804">Transcription</keyword>
<dbReference type="InterPro" id="IPR015358">
    <property type="entry name" value="Tscrpt_reg_MerR_DNA-bd"/>
</dbReference>
<dbReference type="AlphaFoldDB" id="A0A840X5V0"/>
<dbReference type="Gene3D" id="1.10.1660.10">
    <property type="match status" value="1"/>
</dbReference>
<keyword evidence="8" id="KW-1185">Reference proteome</keyword>
<dbReference type="InterPro" id="IPR000551">
    <property type="entry name" value="MerR-type_HTH_dom"/>
</dbReference>
<evidence type="ECO:0000259" key="6">
    <source>
        <dbReference type="PROSITE" id="PS50937"/>
    </source>
</evidence>
<dbReference type="PANTHER" id="PTHR30204">
    <property type="entry name" value="REDOX-CYCLING DRUG-SENSING TRANSCRIPTIONAL ACTIVATOR SOXR"/>
    <property type="match status" value="1"/>
</dbReference>
<evidence type="ECO:0000256" key="4">
    <source>
        <dbReference type="ARBA" id="ARBA00023163"/>
    </source>
</evidence>
<evidence type="ECO:0000313" key="7">
    <source>
        <dbReference type="EMBL" id="MBB5516087.1"/>
    </source>
</evidence>
<dbReference type="Pfam" id="PF00376">
    <property type="entry name" value="MerR"/>
    <property type="match status" value="1"/>
</dbReference>
<gene>
    <name evidence="7" type="ORF">FHS89_002113</name>
</gene>
<dbReference type="PROSITE" id="PS50937">
    <property type="entry name" value="HTH_MERR_2"/>
    <property type="match status" value="1"/>
</dbReference>
<keyword evidence="1" id="KW-0678">Repressor</keyword>
<dbReference type="SUPFAM" id="SSF46955">
    <property type="entry name" value="Putative DNA-binding domain"/>
    <property type="match status" value="1"/>
</dbReference>
<dbReference type="EMBL" id="JACIJS010000006">
    <property type="protein sequence ID" value="MBB5516087.1"/>
    <property type="molecule type" value="Genomic_DNA"/>
</dbReference>
<dbReference type="Pfam" id="PF09278">
    <property type="entry name" value="MerR-DNA-bind"/>
    <property type="match status" value="1"/>
</dbReference>
<keyword evidence="2" id="KW-0805">Transcription regulation</keyword>
<dbReference type="GO" id="GO:0003677">
    <property type="term" value="F:DNA binding"/>
    <property type="evidence" value="ECO:0007669"/>
    <property type="project" value="UniProtKB-KW"/>
</dbReference>
<protein>
    <submittedName>
        <fullName evidence="7">DNA-binding transcriptional MerR regulator</fullName>
    </submittedName>
</protein>
<dbReference type="InterPro" id="IPR047057">
    <property type="entry name" value="MerR_fam"/>
</dbReference>
<evidence type="ECO:0000256" key="2">
    <source>
        <dbReference type="ARBA" id="ARBA00023015"/>
    </source>
</evidence>
<organism evidence="7 8">
    <name type="scientific">Rubricella aquisinus</name>
    <dbReference type="NCBI Taxonomy" id="2028108"/>
    <lineage>
        <taxon>Bacteria</taxon>
        <taxon>Pseudomonadati</taxon>
        <taxon>Pseudomonadota</taxon>
        <taxon>Alphaproteobacteria</taxon>
        <taxon>Rhodobacterales</taxon>
        <taxon>Paracoccaceae</taxon>
        <taxon>Rubricella</taxon>
    </lineage>
</organism>
<sequence>MTGEIMTIGEMCETYQVTPRTLRFYEAKELLMPIRDGSRRLFTRRDRARLTLILRGKRFGFSLEEIRQLLDLYDIGDQQVTQLRKTYEIALERRQEMRAQRDELTTAIADLEDQLDLVRDVLAERGVDPAVLPCAKNKHTNTTA</sequence>
<keyword evidence="5" id="KW-0175">Coiled coil</keyword>
<accession>A0A840X5V0</accession>